<name>A0A1E5LC94_9BACI</name>
<organism evidence="1 2">
    <name type="scientific">Bacillus solimangrovi</name>
    <dbReference type="NCBI Taxonomy" id="1305675"/>
    <lineage>
        <taxon>Bacteria</taxon>
        <taxon>Bacillati</taxon>
        <taxon>Bacillota</taxon>
        <taxon>Bacilli</taxon>
        <taxon>Bacillales</taxon>
        <taxon>Bacillaceae</taxon>
        <taxon>Bacillus</taxon>
    </lineage>
</organism>
<evidence type="ECO:0000313" key="2">
    <source>
        <dbReference type="Proteomes" id="UP000095209"/>
    </source>
</evidence>
<comment type="caution">
    <text evidence="1">The sequence shown here is derived from an EMBL/GenBank/DDBJ whole genome shotgun (WGS) entry which is preliminary data.</text>
</comment>
<proteinExistence type="predicted"/>
<dbReference type="Pfam" id="PF10764">
    <property type="entry name" value="Gin"/>
    <property type="match status" value="1"/>
</dbReference>
<dbReference type="RefSeq" id="WP_069718277.1">
    <property type="nucleotide sequence ID" value="NZ_MJEH01000052.1"/>
</dbReference>
<evidence type="ECO:0008006" key="3">
    <source>
        <dbReference type="Google" id="ProtNLM"/>
    </source>
</evidence>
<keyword evidence="2" id="KW-1185">Reference proteome</keyword>
<evidence type="ECO:0000313" key="1">
    <source>
        <dbReference type="EMBL" id="OEH91693.1"/>
    </source>
</evidence>
<gene>
    <name evidence="1" type="ORF">BFG57_18040</name>
</gene>
<dbReference type="AlphaFoldDB" id="A0A1E5LC94"/>
<protein>
    <recommendedName>
        <fullName evidence="3">Inhibitor of sigma-G Gin</fullName>
    </recommendedName>
</protein>
<dbReference type="InterPro" id="IPR019700">
    <property type="entry name" value="Sigma-G_inhibitor_Gin"/>
</dbReference>
<accession>A0A1E5LC94</accession>
<dbReference type="EMBL" id="MJEH01000052">
    <property type="protein sequence ID" value="OEH91693.1"/>
    <property type="molecule type" value="Genomic_DNA"/>
</dbReference>
<dbReference type="STRING" id="1305675.BFG57_18040"/>
<sequence length="65" mass="7971">MSKIDERYKEACIICEEKKERGIHIFSEFICWECEQNIVHTETDENKYRYYVDKLQKISQSKLYS</sequence>
<reference evidence="1 2" key="1">
    <citation type="submission" date="2016-08" db="EMBL/GenBank/DDBJ databases">
        <title>Genome of Bacillus solimangrovi GH2-4.</title>
        <authorList>
            <person name="Lim S."/>
            <person name="Kim B.-C."/>
        </authorList>
    </citation>
    <scope>NUCLEOTIDE SEQUENCE [LARGE SCALE GENOMIC DNA]</scope>
    <source>
        <strain evidence="1 2">GH2-4</strain>
    </source>
</reference>
<dbReference type="Proteomes" id="UP000095209">
    <property type="component" value="Unassembled WGS sequence"/>
</dbReference>
<dbReference type="OrthoDB" id="2886653at2"/>